<dbReference type="AlphaFoldDB" id="A0A7K1T9I0"/>
<dbReference type="EMBL" id="WQKZ01000001">
    <property type="protein sequence ID" value="MVN74952.1"/>
    <property type="molecule type" value="Genomic_DNA"/>
</dbReference>
<evidence type="ECO:0000259" key="2">
    <source>
        <dbReference type="Pfam" id="PF07885"/>
    </source>
</evidence>
<evidence type="ECO:0000313" key="3">
    <source>
        <dbReference type="EMBL" id="MVN74952.1"/>
    </source>
</evidence>
<evidence type="ECO:0000256" key="1">
    <source>
        <dbReference type="SAM" id="Phobius"/>
    </source>
</evidence>
<protein>
    <recommendedName>
        <fullName evidence="2">Potassium channel domain-containing protein</fullName>
    </recommendedName>
</protein>
<reference evidence="3 4" key="1">
    <citation type="submission" date="2019-12" db="EMBL/GenBank/DDBJ databases">
        <title>Hymenobacter sp. HMF4947 Genome sequencing and assembly.</title>
        <authorList>
            <person name="Kang H."/>
            <person name="Cha I."/>
            <person name="Kim H."/>
            <person name="Joh K."/>
        </authorList>
    </citation>
    <scope>NUCLEOTIDE SEQUENCE [LARGE SCALE GENOMIC DNA]</scope>
    <source>
        <strain evidence="3 4">HMF4947</strain>
    </source>
</reference>
<name>A0A7K1T9I0_9BACT</name>
<feature type="transmembrane region" description="Helical" evidence="1">
    <location>
        <begin position="71"/>
        <end position="89"/>
    </location>
</feature>
<feature type="transmembrane region" description="Helical" evidence="1">
    <location>
        <begin position="150"/>
        <end position="170"/>
    </location>
</feature>
<sequence length="177" mass="19679">MRIPLVRVTLLFVSFIMGGALLLVFDFYELNSPRVNTALLLLLTAAKVAYFLVAILRWIRQTVTSPYHLQHLLSFLALHVLLIVCSFGIDYYCLHEISDDSFYLPSGPQAAWRQMLTFLYFSLGKFTTAGGGELHPLSPAAQVCAMAEMVVSYFTTVLIIANVGLLQALFGRKPDAS</sequence>
<evidence type="ECO:0000313" key="4">
    <source>
        <dbReference type="Proteomes" id="UP000441336"/>
    </source>
</evidence>
<dbReference type="InterPro" id="IPR013099">
    <property type="entry name" value="K_chnl_dom"/>
</dbReference>
<dbReference type="Pfam" id="PF07885">
    <property type="entry name" value="Ion_trans_2"/>
    <property type="match status" value="1"/>
</dbReference>
<gene>
    <name evidence="3" type="ORF">GO988_01290</name>
</gene>
<feature type="domain" description="Potassium channel" evidence="2">
    <location>
        <begin position="105"/>
        <end position="164"/>
    </location>
</feature>
<keyword evidence="1" id="KW-1133">Transmembrane helix</keyword>
<dbReference type="RefSeq" id="WP_157561723.1">
    <property type="nucleotide sequence ID" value="NZ_WQKZ01000001.1"/>
</dbReference>
<dbReference type="SUPFAM" id="SSF81324">
    <property type="entry name" value="Voltage-gated potassium channels"/>
    <property type="match status" value="1"/>
</dbReference>
<organism evidence="3 4">
    <name type="scientific">Hymenobacter ginkgonis</name>
    <dbReference type="NCBI Taxonomy" id="2682976"/>
    <lineage>
        <taxon>Bacteria</taxon>
        <taxon>Pseudomonadati</taxon>
        <taxon>Bacteroidota</taxon>
        <taxon>Cytophagia</taxon>
        <taxon>Cytophagales</taxon>
        <taxon>Hymenobacteraceae</taxon>
        <taxon>Hymenobacter</taxon>
    </lineage>
</organism>
<feature type="transmembrane region" description="Helical" evidence="1">
    <location>
        <begin position="5"/>
        <end position="25"/>
    </location>
</feature>
<keyword evidence="4" id="KW-1185">Reference proteome</keyword>
<proteinExistence type="predicted"/>
<dbReference type="Proteomes" id="UP000441336">
    <property type="component" value="Unassembled WGS sequence"/>
</dbReference>
<keyword evidence="1" id="KW-0812">Transmembrane</keyword>
<keyword evidence="1" id="KW-0472">Membrane</keyword>
<dbReference type="Gene3D" id="1.10.287.70">
    <property type="match status" value="1"/>
</dbReference>
<feature type="transmembrane region" description="Helical" evidence="1">
    <location>
        <begin position="37"/>
        <end position="59"/>
    </location>
</feature>
<accession>A0A7K1T9I0</accession>
<comment type="caution">
    <text evidence="3">The sequence shown here is derived from an EMBL/GenBank/DDBJ whole genome shotgun (WGS) entry which is preliminary data.</text>
</comment>